<keyword evidence="2" id="KW-0964">Secreted</keyword>
<sequence>MGLTGTTLVLVSLTFFGSAAAETCHNGTRPASEKEREGCDFYCWNDGTQSYDQFFLQGRRKMLLQHW</sequence>
<accession>A0A090XBG5</accession>
<evidence type="ECO:0000256" key="3">
    <source>
        <dbReference type="SAM" id="SignalP"/>
    </source>
</evidence>
<feature type="chain" id="PRO_5001869055" evidence="3">
    <location>
        <begin position="22"/>
        <end position="67"/>
    </location>
</feature>
<proteinExistence type="evidence at transcript level"/>
<dbReference type="AlphaFoldDB" id="A0A090XBG5"/>
<comment type="subcellular location">
    <subcellularLocation>
        <location evidence="1">Secreted</location>
    </subcellularLocation>
</comment>
<dbReference type="EMBL" id="GBIH01002275">
    <property type="protein sequence ID" value="JAC92435.1"/>
    <property type="molecule type" value="mRNA"/>
</dbReference>
<feature type="signal peptide" evidence="3">
    <location>
        <begin position="1"/>
        <end position="21"/>
    </location>
</feature>
<dbReference type="Pfam" id="PF07771">
    <property type="entry name" value="TSGP1"/>
    <property type="match status" value="1"/>
</dbReference>
<evidence type="ECO:0000256" key="2">
    <source>
        <dbReference type="ARBA" id="ARBA00022525"/>
    </source>
</evidence>
<dbReference type="GO" id="GO:0005576">
    <property type="term" value="C:extracellular region"/>
    <property type="evidence" value="ECO:0007669"/>
    <property type="project" value="UniProtKB-SubCell"/>
</dbReference>
<evidence type="ECO:0000313" key="4">
    <source>
        <dbReference type="EMBL" id="JAC92435.1"/>
    </source>
</evidence>
<organism evidence="4">
    <name type="scientific">Ixodes ricinus</name>
    <name type="common">Common tick</name>
    <name type="synonym">Acarus ricinus</name>
    <dbReference type="NCBI Taxonomy" id="34613"/>
    <lineage>
        <taxon>Eukaryota</taxon>
        <taxon>Metazoa</taxon>
        <taxon>Ecdysozoa</taxon>
        <taxon>Arthropoda</taxon>
        <taxon>Chelicerata</taxon>
        <taxon>Arachnida</taxon>
        <taxon>Acari</taxon>
        <taxon>Parasitiformes</taxon>
        <taxon>Ixodida</taxon>
        <taxon>Ixodoidea</taxon>
        <taxon>Ixodidae</taxon>
        <taxon>Ixodinae</taxon>
        <taxon>Ixodes</taxon>
    </lineage>
</organism>
<name>A0A090XBG5_IXORI</name>
<keyword evidence="3" id="KW-0732">Signal</keyword>
<reference evidence="4" key="1">
    <citation type="journal article" date="2015" name="PLoS Negl. Trop. Dis.">
        <title>Deep Sequencing Analysis of the Ixodes ricinus Haemocytome.</title>
        <authorList>
            <person name="Kotsyfakis M."/>
            <person name="Kopacek P."/>
            <person name="Franta Z."/>
            <person name="Pedra J.H."/>
            <person name="Ribeiro J.M."/>
        </authorList>
    </citation>
    <scope>NUCLEOTIDE SEQUENCE</scope>
</reference>
<evidence type="ECO:0000256" key="1">
    <source>
        <dbReference type="ARBA" id="ARBA00004613"/>
    </source>
</evidence>
<dbReference type="InterPro" id="IPR011694">
    <property type="entry name" value="Ixonnexin-like"/>
</dbReference>
<protein>
    <submittedName>
        <fullName evidence="4">Putative secreted protein</fullName>
    </submittedName>
</protein>